<accession>A0A8X6NAM0</accession>
<protein>
    <submittedName>
        <fullName evidence="1">Uncharacterized protein</fullName>
    </submittedName>
</protein>
<dbReference type="Proteomes" id="UP000887013">
    <property type="component" value="Unassembled WGS sequence"/>
</dbReference>
<keyword evidence="2" id="KW-1185">Reference proteome</keyword>
<proteinExistence type="predicted"/>
<dbReference type="EMBL" id="BMAW01102268">
    <property type="protein sequence ID" value="GFT03464.1"/>
    <property type="molecule type" value="Genomic_DNA"/>
</dbReference>
<gene>
    <name evidence="1" type="ORF">NPIL_118591</name>
</gene>
<sequence>MALGIFNMVSPAVYSREVVSRGYLITRFKGTGFGEFSESGTVLPNRIQSLGSGYSVRRSEGSRIKDDQEGSALDWFCTRSMGSPSSIFR</sequence>
<reference evidence="1" key="1">
    <citation type="submission" date="2020-08" db="EMBL/GenBank/DDBJ databases">
        <title>Multicomponent nature underlies the extraordinary mechanical properties of spider dragline silk.</title>
        <authorList>
            <person name="Kono N."/>
            <person name="Nakamura H."/>
            <person name="Mori M."/>
            <person name="Yoshida Y."/>
            <person name="Ohtoshi R."/>
            <person name="Malay A.D."/>
            <person name="Moran D.A.P."/>
            <person name="Tomita M."/>
            <person name="Numata K."/>
            <person name="Arakawa K."/>
        </authorList>
    </citation>
    <scope>NUCLEOTIDE SEQUENCE</scope>
</reference>
<organism evidence="1 2">
    <name type="scientific">Nephila pilipes</name>
    <name type="common">Giant wood spider</name>
    <name type="synonym">Nephila maculata</name>
    <dbReference type="NCBI Taxonomy" id="299642"/>
    <lineage>
        <taxon>Eukaryota</taxon>
        <taxon>Metazoa</taxon>
        <taxon>Ecdysozoa</taxon>
        <taxon>Arthropoda</taxon>
        <taxon>Chelicerata</taxon>
        <taxon>Arachnida</taxon>
        <taxon>Araneae</taxon>
        <taxon>Araneomorphae</taxon>
        <taxon>Entelegynae</taxon>
        <taxon>Araneoidea</taxon>
        <taxon>Nephilidae</taxon>
        <taxon>Nephila</taxon>
    </lineage>
</organism>
<dbReference type="AlphaFoldDB" id="A0A8X6NAM0"/>
<evidence type="ECO:0000313" key="2">
    <source>
        <dbReference type="Proteomes" id="UP000887013"/>
    </source>
</evidence>
<name>A0A8X6NAM0_NEPPI</name>
<evidence type="ECO:0000313" key="1">
    <source>
        <dbReference type="EMBL" id="GFT03464.1"/>
    </source>
</evidence>
<comment type="caution">
    <text evidence="1">The sequence shown here is derived from an EMBL/GenBank/DDBJ whole genome shotgun (WGS) entry which is preliminary data.</text>
</comment>